<evidence type="ECO:0000256" key="6">
    <source>
        <dbReference type="ARBA" id="ARBA00022755"/>
    </source>
</evidence>
<evidence type="ECO:0000256" key="9">
    <source>
        <dbReference type="ARBA" id="ARBA00025012"/>
    </source>
</evidence>
<dbReference type="EC" id="4.3.2.2" evidence="4 12"/>
<comment type="catalytic activity">
    <reaction evidence="8">
        <text>(2S)-2-[5-amino-1-(5-phospho-beta-D-ribosyl)imidazole-4-carboxamido]succinate = 5-amino-1-(5-phospho-beta-D-ribosyl)imidazole-4-carboxamide + fumarate</text>
        <dbReference type="Rhea" id="RHEA:23920"/>
        <dbReference type="ChEBI" id="CHEBI:29806"/>
        <dbReference type="ChEBI" id="CHEBI:58443"/>
        <dbReference type="ChEBI" id="CHEBI:58475"/>
        <dbReference type="EC" id="4.3.2.2"/>
    </reaction>
    <physiologicalReaction direction="left-to-right" evidence="8">
        <dbReference type="Rhea" id="RHEA:23921"/>
    </physiologicalReaction>
</comment>
<comment type="caution">
    <text evidence="16">The sequence shown here is derived from an EMBL/GenBank/DDBJ whole genome shotgun (WGS) entry which is preliminary data.</text>
</comment>
<dbReference type="InterPro" id="IPR004769">
    <property type="entry name" value="Pur_lyase"/>
</dbReference>
<dbReference type="PANTHER" id="PTHR43411:SF1">
    <property type="entry name" value="ADENYLOSUCCINATE LYASE"/>
    <property type="match status" value="1"/>
</dbReference>
<dbReference type="AlphaFoldDB" id="A0A930XWN1"/>
<comment type="similarity">
    <text evidence="3 13">Belongs to the lyase 1 family. Adenylosuccinate lyase subfamily.</text>
</comment>
<evidence type="ECO:0000259" key="15">
    <source>
        <dbReference type="Pfam" id="PF08328"/>
    </source>
</evidence>
<organism evidence="16 17">
    <name type="scientific">Candidatus Amphirhobacter heronislandensis</name>
    <dbReference type="NCBI Taxonomy" id="1732024"/>
    <lineage>
        <taxon>Bacteria</taxon>
        <taxon>Pseudomonadati</taxon>
        <taxon>Pseudomonadota</taxon>
        <taxon>Gammaproteobacteria</taxon>
        <taxon>Candidatus Tethybacterales</taxon>
        <taxon>Candidatus Tethybacteraceae</taxon>
        <taxon>Candidatus Amphirhobacter</taxon>
    </lineage>
</organism>
<dbReference type="GO" id="GO:0004018">
    <property type="term" value="F:N6-(1,2-dicarboxyethyl)AMP AMP-lyase (fumarate-forming) activity"/>
    <property type="evidence" value="ECO:0007669"/>
    <property type="project" value="UniProtKB-UniRule"/>
</dbReference>
<evidence type="ECO:0000256" key="8">
    <source>
        <dbReference type="ARBA" id="ARBA00024477"/>
    </source>
</evidence>
<dbReference type="InterPro" id="IPR024083">
    <property type="entry name" value="Fumarase/histidase_N"/>
</dbReference>
<name>A0A930XWN1_9GAMM</name>
<proteinExistence type="inferred from homology"/>
<evidence type="ECO:0000256" key="1">
    <source>
        <dbReference type="ARBA" id="ARBA00004706"/>
    </source>
</evidence>
<comment type="catalytic activity">
    <reaction evidence="11">
        <text>N(6)-(1,2-dicarboxyethyl)-AMP = fumarate + AMP</text>
        <dbReference type="Rhea" id="RHEA:16853"/>
        <dbReference type="ChEBI" id="CHEBI:29806"/>
        <dbReference type="ChEBI" id="CHEBI:57567"/>
        <dbReference type="ChEBI" id="CHEBI:456215"/>
        <dbReference type="EC" id="4.3.2.2"/>
    </reaction>
    <physiologicalReaction direction="left-to-right" evidence="11">
        <dbReference type="Rhea" id="RHEA:16854"/>
    </physiologicalReaction>
</comment>
<evidence type="ECO:0000256" key="4">
    <source>
        <dbReference type="ARBA" id="ARBA00012339"/>
    </source>
</evidence>
<gene>
    <name evidence="16" type="primary">purB</name>
    <name evidence="16" type="ORF">ISN26_04150</name>
</gene>
<feature type="domain" description="Fumarate lyase N-terminal" evidence="14">
    <location>
        <begin position="14"/>
        <end position="309"/>
    </location>
</feature>
<evidence type="ECO:0000313" key="17">
    <source>
        <dbReference type="Proteomes" id="UP000604381"/>
    </source>
</evidence>
<evidence type="ECO:0000259" key="14">
    <source>
        <dbReference type="Pfam" id="PF00206"/>
    </source>
</evidence>
<dbReference type="Gene3D" id="1.20.200.10">
    <property type="entry name" value="Fumarase/aspartase (Central domain)"/>
    <property type="match status" value="1"/>
</dbReference>
<dbReference type="Gene3D" id="1.10.40.30">
    <property type="entry name" value="Fumarase/aspartase (C-terminal domain)"/>
    <property type="match status" value="1"/>
</dbReference>
<reference evidence="16" key="1">
    <citation type="submission" date="2020-10" db="EMBL/GenBank/DDBJ databases">
        <title>An improved Amphimedon queenslandica hologenome assembly reveals how three proteobacterial symbionts can extend the metabolic phenotypic of their marine sponge host.</title>
        <authorList>
            <person name="Degnan B."/>
            <person name="Degnan S."/>
            <person name="Xiang X."/>
        </authorList>
    </citation>
    <scope>NUCLEOTIDE SEQUENCE</scope>
    <source>
        <strain evidence="16">AqS2</strain>
    </source>
</reference>
<dbReference type="Pfam" id="PF08328">
    <property type="entry name" value="ASL_C"/>
    <property type="match status" value="1"/>
</dbReference>
<evidence type="ECO:0000256" key="10">
    <source>
        <dbReference type="ARBA" id="ARBA00030717"/>
    </source>
</evidence>
<dbReference type="InterPro" id="IPR022761">
    <property type="entry name" value="Fumarate_lyase_N"/>
</dbReference>
<dbReference type="PROSITE" id="PS00163">
    <property type="entry name" value="FUMARATE_LYASES"/>
    <property type="match status" value="1"/>
</dbReference>
<evidence type="ECO:0000256" key="13">
    <source>
        <dbReference type="RuleBase" id="RU361172"/>
    </source>
</evidence>
<dbReference type="Pfam" id="PF00206">
    <property type="entry name" value="Lyase_1"/>
    <property type="match status" value="1"/>
</dbReference>
<evidence type="ECO:0000256" key="7">
    <source>
        <dbReference type="ARBA" id="ARBA00023239"/>
    </source>
</evidence>
<dbReference type="InterPro" id="IPR000362">
    <property type="entry name" value="Fumarate_lyase_fam"/>
</dbReference>
<dbReference type="SUPFAM" id="SSF48557">
    <property type="entry name" value="L-aspartase-like"/>
    <property type="match status" value="1"/>
</dbReference>
<keyword evidence="7 13" id="KW-0456">Lyase</keyword>
<dbReference type="GO" id="GO:0006188">
    <property type="term" value="P:IMP biosynthetic process"/>
    <property type="evidence" value="ECO:0007669"/>
    <property type="project" value="InterPro"/>
</dbReference>
<evidence type="ECO:0000256" key="2">
    <source>
        <dbReference type="ARBA" id="ARBA00004734"/>
    </source>
</evidence>
<dbReference type="Proteomes" id="UP000604381">
    <property type="component" value="Unassembled WGS sequence"/>
</dbReference>
<dbReference type="Gene3D" id="1.10.275.10">
    <property type="entry name" value="Fumarase/aspartase (N-terminal domain)"/>
    <property type="match status" value="1"/>
</dbReference>
<dbReference type="PANTHER" id="PTHR43411">
    <property type="entry name" value="ADENYLOSUCCINATE LYASE"/>
    <property type="match status" value="1"/>
</dbReference>
<evidence type="ECO:0000256" key="5">
    <source>
        <dbReference type="ARBA" id="ARBA00017058"/>
    </source>
</evidence>
<keyword evidence="6 13" id="KW-0658">Purine biosynthesis</keyword>
<evidence type="ECO:0000256" key="11">
    <source>
        <dbReference type="ARBA" id="ARBA00049115"/>
    </source>
</evidence>
<dbReference type="InterPro" id="IPR047136">
    <property type="entry name" value="PurB_bact"/>
</dbReference>
<evidence type="ECO:0000256" key="12">
    <source>
        <dbReference type="NCBIfam" id="TIGR00928"/>
    </source>
</evidence>
<dbReference type="NCBIfam" id="TIGR00928">
    <property type="entry name" value="purB"/>
    <property type="match status" value="1"/>
</dbReference>
<accession>A0A930XWN1</accession>
<dbReference type="PRINTS" id="PR00149">
    <property type="entry name" value="FUMRATELYASE"/>
</dbReference>
<comment type="pathway">
    <text evidence="1 13">Purine metabolism; IMP biosynthesis via de novo pathway; 5-amino-1-(5-phospho-D-ribosyl)imidazole-4-carboxamide from 5-amino-1-(5-phospho-D-ribosyl)imidazole-4-carboxylate: step 2/2.</text>
</comment>
<dbReference type="NCBIfam" id="NF006764">
    <property type="entry name" value="PRK09285.1"/>
    <property type="match status" value="1"/>
</dbReference>
<dbReference type="InterPro" id="IPR013539">
    <property type="entry name" value="PurB_C"/>
</dbReference>
<evidence type="ECO:0000313" key="16">
    <source>
        <dbReference type="EMBL" id="MBF2735262.1"/>
    </source>
</evidence>
<dbReference type="EMBL" id="JADHEI010000033">
    <property type="protein sequence ID" value="MBF2735262.1"/>
    <property type="molecule type" value="Genomic_DNA"/>
</dbReference>
<sequence length="459" mass="49956">MAAASLDRLSPLDGRYADRAAPLAAIFSEAGLIERRWRLEIEWLLALAELPDCGLELDAAATAKLRELAAAMPADAPARIKEIEAEARHDLKAVEIHLAERLTALDLAAAAPWLHFGCTSWDINNLAHSLMLRAAQEEVLDPLLGRLQEKLAALATEHARLPMLGRTHGQPATPTTLGKELRVFERRLDESRRLLAAHRFAGKFNGATGNYSALTAAAPGVDWEKAARGFVEGLGLGFATHTTQIEPYDNLARYCGLLAGVNSILLDLARDASLYIGMDYLVQRAAAAEVGSSTMPHKTNPIDFENAEGNLQIANALLGCLREALPLSRLQRDLSNSTLLRNLGVALGHGMLAWDSALRGLERVAPDPDALRADLDRNWQVLAEAVQTRLRAAGDAAAYDRLKELTKGLRRMDEAQYQDMVRQLVPDEGSLRDELLALRPETYLGKAVELALLKSSDGG</sequence>
<keyword evidence="17" id="KW-1185">Reference proteome</keyword>
<dbReference type="InterPro" id="IPR020557">
    <property type="entry name" value="Fumarate_lyase_CS"/>
</dbReference>
<comment type="function">
    <text evidence="9">Catalyzes two reactions in de novo purine nucleotide biosynthesis. Catalyzes the breakdown of 5-aminoimidazole- (N-succinylocarboxamide) ribotide (SAICAR or 2-[5-amino-1-(5-phospho-beta-D-ribosyl)imidazole-4-carboxamido]succinate) to 5-aminoimidazole-4-carboxamide ribotide (AICAR or 5-amino-1-(5-phospho-beta-D-ribosyl)imidazole-4-carboxamide) and fumarate, and of adenylosuccinate (ADS or N(6)-(1,2-dicarboxyethyl)-AMP) to adenosine monophosphate (AMP) and fumarate.</text>
</comment>
<dbReference type="InterPro" id="IPR008948">
    <property type="entry name" value="L-Aspartase-like"/>
</dbReference>
<protein>
    <recommendedName>
        <fullName evidence="5 12">Adenylosuccinate lyase</fullName>
        <shortName evidence="13">ASL</shortName>
        <ecNumber evidence="4 12">4.3.2.2</ecNumber>
    </recommendedName>
    <alternativeName>
        <fullName evidence="10 13">Adenylosuccinase</fullName>
    </alternativeName>
</protein>
<evidence type="ECO:0000256" key="3">
    <source>
        <dbReference type="ARBA" id="ARBA00008273"/>
    </source>
</evidence>
<feature type="domain" description="Adenylosuccinate lyase PurB C-terminal" evidence="15">
    <location>
        <begin position="328"/>
        <end position="444"/>
    </location>
</feature>
<comment type="pathway">
    <text evidence="2 13">Purine metabolism; AMP biosynthesis via de novo pathway; AMP from IMP: step 2/2.</text>
</comment>